<gene>
    <name evidence="3" type="ORF">NNL22_17615</name>
</gene>
<dbReference type="PANTHER" id="PTHR30535:SF4">
    <property type="entry name" value="HEMIN-BINDING PERIPLASMIC PROTEIN HMUT"/>
    <property type="match status" value="1"/>
</dbReference>
<dbReference type="SUPFAM" id="SSF53807">
    <property type="entry name" value="Helical backbone' metal receptor"/>
    <property type="match status" value="1"/>
</dbReference>
<dbReference type="EMBL" id="CP101527">
    <property type="protein sequence ID" value="UZW74815.1"/>
    <property type="molecule type" value="Genomic_DNA"/>
</dbReference>
<dbReference type="InterPro" id="IPR002491">
    <property type="entry name" value="ABC_transptr_periplasmic_BD"/>
</dbReference>
<keyword evidence="4" id="KW-1185">Reference proteome</keyword>
<proteinExistence type="predicted"/>
<keyword evidence="1" id="KW-0732">Signal</keyword>
<dbReference type="RefSeq" id="WP_251810242.1">
    <property type="nucleotide sequence ID" value="NZ_CP101527.1"/>
</dbReference>
<evidence type="ECO:0000259" key="2">
    <source>
        <dbReference type="PROSITE" id="PS50983"/>
    </source>
</evidence>
<dbReference type="Proteomes" id="UP001164472">
    <property type="component" value="Chromosome"/>
</dbReference>
<feature type="signal peptide" evidence="1">
    <location>
        <begin position="1"/>
        <end position="32"/>
    </location>
</feature>
<protein>
    <submittedName>
        <fullName evidence="3">ABC transporter substrate-binding protein</fullName>
    </submittedName>
</protein>
<dbReference type="Gene3D" id="3.40.50.1980">
    <property type="entry name" value="Nitrogenase molybdenum iron protein domain"/>
    <property type="match status" value="2"/>
</dbReference>
<sequence length="293" mass="31232">MTSYRLSTYYPAQVYRLLLVLALAVFSSGSNAEPLANNQHRIISTDAGVTDVLFALGVGSSLVGIDATSTLPADVSADEIANLGYHRMLPAEGLLSLNPDLIIGSEHMGPPETIEAIKKADLTLEQLPVAKDEDTLKGNIKIISKLVDKQDQAQALLNHIDQTMADVKQQQLPVGTKVAFLLQLEGRGLRLAGKDTTGEDLILLLGGSNIAQHNSYQSVSAEALLSLEPDVIIVAGRDASQSSVNLLLKNNPLLQHTPAVQQQKIIEVDGRLLVAGISLSAVDALANMAKQLH</sequence>
<evidence type="ECO:0000313" key="4">
    <source>
        <dbReference type="Proteomes" id="UP001164472"/>
    </source>
</evidence>
<organism evidence="3 4">
    <name type="scientific">Alkalimarinus sediminis</name>
    <dbReference type="NCBI Taxonomy" id="1632866"/>
    <lineage>
        <taxon>Bacteria</taxon>
        <taxon>Pseudomonadati</taxon>
        <taxon>Pseudomonadota</taxon>
        <taxon>Gammaproteobacteria</taxon>
        <taxon>Alteromonadales</taxon>
        <taxon>Alteromonadaceae</taxon>
        <taxon>Alkalimarinus</taxon>
    </lineage>
</organism>
<feature type="domain" description="Fe/B12 periplasmic-binding" evidence="2">
    <location>
        <begin position="41"/>
        <end position="293"/>
    </location>
</feature>
<dbReference type="KEGG" id="asem:NNL22_17615"/>
<dbReference type="PROSITE" id="PS50983">
    <property type="entry name" value="FE_B12_PBP"/>
    <property type="match status" value="1"/>
</dbReference>
<accession>A0A9E8HI76</accession>
<dbReference type="Pfam" id="PF01497">
    <property type="entry name" value="Peripla_BP_2"/>
    <property type="match status" value="1"/>
</dbReference>
<evidence type="ECO:0000313" key="3">
    <source>
        <dbReference type="EMBL" id="UZW74815.1"/>
    </source>
</evidence>
<dbReference type="AlphaFoldDB" id="A0A9E8HI76"/>
<dbReference type="InterPro" id="IPR050902">
    <property type="entry name" value="ABC_Transporter_SBP"/>
</dbReference>
<dbReference type="PANTHER" id="PTHR30535">
    <property type="entry name" value="VITAMIN B12-BINDING PROTEIN"/>
    <property type="match status" value="1"/>
</dbReference>
<evidence type="ECO:0000256" key="1">
    <source>
        <dbReference type="SAM" id="SignalP"/>
    </source>
</evidence>
<reference evidence="3" key="1">
    <citation type="submission" date="2022-07" db="EMBL/GenBank/DDBJ databases">
        <title>Alkalimarinus sp. nov., isolated from gut of a Alitta virens.</title>
        <authorList>
            <person name="Yang A.I."/>
            <person name="Shin N.-R."/>
        </authorList>
    </citation>
    <scope>NUCLEOTIDE SEQUENCE</scope>
    <source>
        <strain evidence="3">FA028</strain>
    </source>
</reference>
<name>A0A9E8HI76_9ALTE</name>
<feature type="chain" id="PRO_5039271891" evidence="1">
    <location>
        <begin position="33"/>
        <end position="293"/>
    </location>
</feature>